<evidence type="ECO:0000256" key="5">
    <source>
        <dbReference type="ARBA" id="ARBA00022801"/>
    </source>
</evidence>
<evidence type="ECO:0000256" key="1">
    <source>
        <dbReference type="ARBA" id="ARBA00001946"/>
    </source>
</evidence>
<keyword evidence="2" id="KW-1277">Toxin-antitoxin system</keyword>
<reference evidence="9 10" key="1">
    <citation type="submission" date="2017-06" db="EMBL/GenBank/DDBJ databases">
        <authorList>
            <person name="Kim H.J."/>
            <person name="Triplett B.A."/>
        </authorList>
    </citation>
    <scope>NUCLEOTIDE SEQUENCE [LARGE SCALE GENOMIC DNA]</scope>
    <source>
        <strain evidence="9 10">DSM 18704</strain>
    </source>
</reference>
<dbReference type="Gene3D" id="3.40.50.1010">
    <property type="entry name" value="5'-nuclease"/>
    <property type="match status" value="1"/>
</dbReference>
<evidence type="ECO:0000259" key="8">
    <source>
        <dbReference type="Pfam" id="PF01850"/>
    </source>
</evidence>
<comment type="cofactor">
    <cofactor evidence="1">
        <name>Mg(2+)</name>
        <dbReference type="ChEBI" id="CHEBI:18420"/>
    </cofactor>
</comment>
<comment type="similarity">
    <text evidence="7">Belongs to the PINc/VapC protein family.</text>
</comment>
<sequence length="143" mass="16046">MNGFLLDTNIPSELIRIQPEPRVMRWVYGQEEALLFLSAMSIGELRRGFVTLAPGRRRTQLENWLEGTLLQRFQGRILPVDHIVANRWGVLDGQAQLAGKPMSTADGLIAATALEHGLTLVTRNMKDFVGRGLTLLNPWDELP</sequence>
<dbReference type="SUPFAM" id="SSF88723">
    <property type="entry name" value="PIN domain-like"/>
    <property type="match status" value="1"/>
</dbReference>
<evidence type="ECO:0000256" key="7">
    <source>
        <dbReference type="ARBA" id="ARBA00038093"/>
    </source>
</evidence>
<dbReference type="GO" id="GO:0004518">
    <property type="term" value="F:nuclease activity"/>
    <property type="evidence" value="ECO:0007669"/>
    <property type="project" value="UniProtKB-KW"/>
</dbReference>
<dbReference type="EMBL" id="FZOU01000001">
    <property type="protein sequence ID" value="SNS30001.1"/>
    <property type="molecule type" value="Genomic_DNA"/>
</dbReference>
<dbReference type="GO" id="GO:0046872">
    <property type="term" value="F:metal ion binding"/>
    <property type="evidence" value="ECO:0007669"/>
    <property type="project" value="UniProtKB-KW"/>
</dbReference>
<evidence type="ECO:0000313" key="9">
    <source>
        <dbReference type="EMBL" id="SNS30001.1"/>
    </source>
</evidence>
<dbReference type="OrthoDB" id="9815354at2"/>
<dbReference type="GO" id="GO:0016787">
    <property type="term" value="F:hydrolase activity"/>
    <property type="evidence" value="ECO:0007669"/>
    <property type="project" value="UniProtKB-KW"/>
</dbReference>
<dbReference type="Proteomes" id="UP000198356">
    <property type="component" value="Unassembled WGS sequence"/>
</dbReference>
<evidence type="ECO:0000256" key="6">
    <source>
        <dbReference type="ARBA" id="ARBA00022842"/>
    </source>
</evidence>
<proteinExistence type="inferred from homology"/>
<keyword evidence="4" id="KW-0479">Metal-binding</keyword>
<evidence type="ECO:0000256" key="4">
    <source>
        <dbReference type="ARBA" id="ARBA00022723"/>
    </source>
</evidence>
<keyword evidence="10" id="KW-1185">Reference proteome</keyword>
<dbReference type="InterPro" id="IPR029060">
    <property type="entry name" value="PIN-like_dom_sf"/>
</dbReference>
<gene>
    <name evidence="9" type="ORF">SAMN05421770_101399</name>
</gene>
<dbReference type="InterPro" id="IPR050556">
    <property type="entry name" value="Type_II_TA_system_RNase"/>
</dbReference>
<dbReference type="PANTHER" id="PTHR33653">
    <property type="entry name" value="RIBONUCLEASE VAPC2"/>
    <property type="match status" value="1"/>
</dbReference>
<accession>A0A239DDL2</accession>
<dbReference type="AlphaFoldDB" id="A0A239DDL2"/>
<evidence type="ECO:0000256" key="2">
    <source>
        <dbReference type="ARBA" id="ARBA00022649"/>
    </source>
</evidence>
<keyword evidence="5" id="KW-0378">Hydrolase</keyword>
<dbReference type="PANTHER" id="PTHR33653:SF1">
    <property type="entry name" value="RIBONUCLEASE VAPC2"/>
    <property type="match status" value="1"/>
</dbReference>
<organism evidence="9 10">
    <name type="scientific">Granulicella rosea</name>
    <dbReference type="NCBI Taxonomy" id="474952"/>
    <lineage>
        <taxon>Bacteria</taxon>
        <taxon>Pseudomonadati</taxon>
        <taxon>Acidobacteriota</taxon>
        <taxon>Terriglobia</taxon>
        <taxon>Terriglobales</taxon>
        <taxon>Acidobacteriaceae</taxon>
        <taxon>Granulicella</taxon>
    </lineage>
</organism>
<name>A0A239DDL2_9BACT</name>
<keyword evidence="3" id="KW-0540">Nuclease</keyword>
<feature type="domain" description="PIN" evidence="8">
    <location>
        <begin position="5"/>
        <end position="124"/>
    </location>
</feature>
<evidence type="ECO:0000256" key="3">
    <source>
        <dbReference type="ARBA" id="ARBA00022722"/>
    </source>
</evidence>
<dbReference type="InterPro" id="IPR002716">
    <property type="entry name" value="PIN_dom"/>
</dbReference>
<dbReference type="CDD" id="cd18746">
    <property type="entry name" value="PIN_VapC4-5_FitB-like"/>
    <property type="match status" value="1"/>
</dbReference>
<dbReference type="Pfam" id="PF01850">
    <property type="entry name" value="PIN"/>
    <property type="match status" value="1"/>
</dbReference>
<dbReference type="RefSeq" id="WP_089406698.1">
    <property type="nucleotide sequence ID" value="NZ_FZOU01000001.1"/>
</dbReference>
<protein>
    <recommendedName>
        <fullName evidence="8">PIN domain-containing protein</fullName>
    </recommendedName>
</protein>
<keyword evidence="6" id="KW-0460">Magnesium</keyword>
<evidence type="ECO:0000313" key="10">
    <source>
        <dbReference type="Proteomes" id="UP000198356"/>
    </source>
</evidence>